<evidence type="ECO:0000256" key="4">
    <source>
        <dbReference type="PROSITE-ProRule" id="PRU00723"/>
    </source>
</evidence>
<feature type="compositionally biased region" description="Basic and acidic residues" evidence="5">
    <location>
        <begin position="371"/>
        <end position="382"/>
    </location>
</feature>
<keyword evidence="1 4" id="KW-0479">Metal-binding</keyword>
<feature type="compositionally biased region" description="Low complexity" evidence="5">
    <location>
        <begin position="18"/>
        <end position="34"/>
    </location>
</feature>
<organism evidence="7 8">
    <name type="scientific">Neoarthrinium moseri</name>
    <dbReference type="NCBI Taxonomy" id="1658444"/>
    <lineage>
        <taxon>Eukaryota</taxon>
        <taxon>Fungi</taxon>
        <taxon>Dikarya</taxon>
        <taxon>Ascomycota</taxon>
        <taxon>Pezizomycotina</taxon>
        <taxon>Sordariomycetes</taxon>
        <taxon>Xylariomycetidae</taxon>
        <taxon>Amphisphaeriales</taxon>
        <taxon>Apiosporaceae</taxon>
        <taxon>Neoarthrinium</taxon>
    </lineage>
</organism>
<comment type="caution">
    <text evidence="7">The sequence shown here is derived from an EMBL/GenBank/DDBJ whole genome shotgun (WGS) entry which is preliminary data.</text>
</comment>
<dbReference type="PANTHER" id="PTHR13309:SF0">
    <property type="entry name" value="FMR1-INTERACTING PROTEIN NUFIP1"/>
    <property type="match status" value="1"/>
</dbReference>
<dbReference type="InterPro" id="IPR036855">
    <property type="entry name" value="Znf_CCCH_sf"/>
</dbReference>
<dbReference type="GO" id="GO:0000492">
    <property type="term" value="P:box C/D snoRNP assembly"/>
    <property type="evidence" value="ECO:0007669"/>
    <property type="project" value="TreeGrafter"/>
</dbReference>
<evidence type="ECO:0000313" key="8">
    <source>
        <dbReference type="Proteomes" id="UP000829685"/>
    </source>
</evidence>
<dbReference type="PROSITE" id="PS50103">
    <property type="entry name" value="ZF_C3H1"/>
    <property type="match status" value="1"/>
</dbReference>
<proteinExistence type="predicted"/>
<feature type="region of interest" description="Disordered" evidence="5">
    <location>
        <begin position="361"/>
        <end position="471"/>
    </location>
</feature>
<dbReference type="AlphaFoldDB" id="A0A9P9WNX5"/>
<dbReference type="GO" id="GO:0005634">
    <property type="term" value="C:nucleus"/>
    <property type="evidence" value="ECO:0007669"/>
    <property type="project" value="TreeGrafter"/>
</dbReference>
<dbReference type="Proteomes" id="UP000829685">
    <property type="component" value="Unassembled WGS sequence"/>
</dbReference>
<feature type="compositionally biased region" description="Low complexity" evidence="5">
    <location>
        <begin position="221"/>
        <end position="239"/>
    </location>
</feature>
<accession>A0A9P9WNX5</accession>
<evidence type="ECO:0000256" key="1">
    <source>
        <dbReference type="ARBA" id="ARBA00022723"/>
    </source>
</evidence>
<dbReference type="EMBL" id="JAFIMR010000011">
    <property type="protein sequence ID" value="KAI1872709.1"/>
    <property type="molecule type" value="Genomic_DNA"/>
</dbReference>
<feature type="compositionally biased region" description="Low complexity" evidence="5">
    <location>
        <begin position="160"/>
        <end position="169"/>
    </location>
</feature>
<feature type="zinc finger region" description="C3H1-type" evidence="4">
    <location>
        <begin position="470"/>
        <end position="498"/>
    </location>
</feature>
<evidence type="ECO:0000256" key="3">
    <source>
        <dbReference type="ARBA" id="ARBA00022833"/>
    </source>
</evidence>
<keyword evidence="8" id="KW-1185">Reference proteome</keyword>
<evidence type="ECO:0000256" key="5">
    <source>
        <dbReference type="SAM" id="MobiDB-lite"/>
    </source>
</evidence>
<keyword evidence="3 4" id="KW-0862">Zinc</keyword>
<feature type="region of interest" description="Disordered" evidence="5">
    <location>
        <begin position="575"/>
        <end position="598"/>
    </location>
</feature>
<evidence type="ECO:0000259" key="6">
    <source>
        <dbReference type="PROSITE" id="PS50103"/>
    </source>
</evidence>
<dbReference type="Pfam" id="PF10453">
    <property type="entry name" value="NUFIP1"/>
    <property type="match status" value="1"/>
</dbReference>
<dbReference type="PANTHER" id="PTHR13309">
    <property type="entry name" value="NUCLEAR FRAGILE X MENTAL RETARDATION PROTEIN INTERACTING PROTEIN 1"/>
    <property type="match status" value="1"/>
</dbReference>
<sequence>MSGQYPYAPPPPPPPSAAPASGYSYGQQSYSPVPRGGGSSTPGSGAGRGRAYGHGQGHGRAEYGSPSYGGYGQQDYAHAPAPYSHQPANGYWSGNPASQSGAPLPPNNYHPNYAPQTYAAQPPSTYPSSSYPTGGQRPPYQASYNSPTPEYPAQPWGDAGSPYSSYSNRGGRGGYPQGDRGGHRPDPASSAMRMGYDQSPAHSTQASAGYGQQYPPPSHHPTPAYSAPYSSYPPTTVPAYPGPAPAPAPYGHNAHNSNRGRGRDGFSGHSRGRGGHHNDRNDKFRHKGQRPPHHEHHNAQKSDAMSGKKKKRKTNTLGLTPGDGLDSDKDEADEEKRLAEFLGNDAPVVADIAAYIAERRANFPTKARIQAKKEADEAKRAAAAEVGQEQRPAPKVDKDEEKAEKLRRQLAKVERKLEKRKRETNDEGDEMRVSNADSDSSSSSDDEPPETQTTRKDASSFQPPPPIVRADPKAHCKYYATGGHCGKKGKCRFVHDPEMREKALQEQAANGGRMTLRQRLVVNEKEIEDLAIIQSIVNFRESGKMPQPPKPTSTTVISSTCTSPVLTEIPIRQDCPNKRHSAGQTIVPPADADTAPDPPDLVQVKLSWFLNTYKSLPAGFTDVSLLDMQGNTDPDRDERRRRR</sequence>
<evidence type="ECO:0000256" key="2">
    <source>
        <dbReference type="ARBA" id="ARBA00022771"/>
    </source>
</evidence>
<gene>
    <name evidence="7" type="ORF">JX265_005589</name>
</gene>
<feature type="compositionally biased region" description="Basic residues" evidence="5">
    <location>
        <begin position="283"/>
        <end position="296"/>
    </location>
</feature>
<feature type="domain" description="C3H1-type" evidence="6">
    <location>
        <begin position="470"/>
        <end position="498"/>
    </location>
</feature>
<protein>
    <recommendedName>
        <fullName evidence="6">C3H1-type domain-containing protein</fullName>
    </recommendedName>
</protein>
<feature type="compositionally biased region" description="Pro residues" evidence="5">
    <location>
        <begin position="7"/>
        <end position="17"/>
    </location>
</feature>
<feature type="compositionally biased region" description="Gly residues" evidence="5">
    <location>
        <begin position="35"/>
        <end position="58"/>
    </location>
</feature>
<evidence type="ECO:0000313" key="7">
    <source>
        <dbReference type="EMBL" id="KAI1872709.1"/>
    </source>
</evidence>
<reference evidence="7" key="1">
    <citation type="submission" date="2021-03" db="EMBL/GenBank/DDBJ databases">
        <title>Revisited historic fungal species revealed as producer of novel bioactive compounds through whole genome sequencing and comparative genomics.</title>
        <authorList>
            <person name="Vignolle G.A."/>
            <person name="Hochenegger N."/>
            <person name="Mach R.L."/>
            <person name="Mach-Aigner A.R."/>
            <person name="Javad Rahimi M."/>
            <person name="Salim K.A."/>
            <person name="Chan C.M."/>
            <person name="Lim L.B.L."/>
            <person name="Cai F."/>
            <person name="Druzhinina I.S."/>
            <person name="U'Ren J.M."/>
            <person name="Derntl C."/>
        </authorList>
    </citation>
    <scope>NUCLEOTIDE SEQUENCE</scope>
    <source>
        <strain evidence="7">TUCIM 5799</strain>
    </source>
</reference>
<keyword evidence="2 4" id="KW-0863">Zinc-finger</keyword>
<dbReference type="GO" id="GO:0008270">
    <property type="term" value="F:zinc ion binding"/>
    <property type="evidence" value="ECO:0007669"/>
    <property type="project" value="UniProtKB-KW"/>
</dbReference>
<feature type="compositionally biased region" description="Basic and acidic residues" evidence="5">
    <location>
        <begin position="392"/>
        <end position="425"/>
    </location>
</feature>
<dbReference type="InterPro" id="IPR019496">
    <property type="entry name" value="NUFIP1_cons_dom"/>
</dbReference>
<feature type="compositionally biased region" description="Low complexity" evidence="5">
    <location>
        <begin position="122"/>
        <end position="133"/>
    </location>
</feature>
<dbReference type="GO" id="GO:0003723">
    <property type="term" value="F:RNA binding"/>
    <property type="evidence" value="ECO:0007669"/>
    <property type="project" value="InterPro"/>
</dbReference>
<dbReference type="InterPro" id="IPR039136">
    <property type="entry name" value="NUFIP1-like"/>
</dbReference>
<feature type="region of interest" description="Disordered" evidence="5">
    <location>
        <begin position="1"/>
        <end position="341"/>
    </location>
</feature>
<dbReference type="InterPro" id="IPR000571">
    <property type="entry name" value="Znf_CCCH"/>
</dbReference>
<dbReference type="SUPFAM" id="SSF90229">
    <property type="entry name" value="CCCH zinc finger"/>
    <property type="match status" value="1"/>
</dbReference>
<name>A0A9P9WNX5_9PEZI</name>